<dbReference type="GO" id="GO:0022857">
    <property type="term" value="F:transmembrane transporter activity"/>
    <property type="evidence" value="ECO:0007669"/>
    <property type="project" value="InterPro"/>
</dbReference>
<dbReference type="SUPFAM" id="SSF53850">
    <property type="entry name" value="Periplasmic binding protein-like II"/>
    <property type="match status" value="1"/>
</dbReference>
<dbReference type="PATRIC" id="fig|42234.21.peg.5903"/>
<dbReference type="Proteomes" id="UP000037151">
    <property type="component" value="Unassembled WGS sequence"/>
</dbReference>
<dbReference type="Pfam" id="PF04069">
    <property type="entry name" value="OpuAC"/>
    <property type="match status" value="1"/>
</dbReference>
<feature type="signal peptide" evidence="1">
    <location>
        <begin position="1"/>
        <end position="26"/>
    </location>
</feature>
<gene>
    <name evidence="3" type="ORF">IQ63_28625</name>
</gene>
<protein>
    <submittedName>
        <fullName evidence="3">ABC transporter substrate-binding protein</fullName>
    </submittedName>
</protein>
<dbReference type="PROSITE" id="PS51257">
    <property type="entry name" value="PROKAR_LIPOPROTEIN"/>
    <property type="match status" value="1"/>
</dbReference>
<sequence length="290" mass="29464">MTRRPLRTAALALGSLLLLTGCGGTATNGPTASSADQQGPLVIGSDNSTESRIVAALYEQLLTAAGEHVTTALTPFAGPADSARAVVKGEIGLTPAYETALLRAMPGGATRPGDMASTLSMALPPGIVALRPARAERGVVLAVTKALAGHHTLHALPDLRRAGTRLTLGGPAAGDPDAPTSAALTKAYGVTFTTAPKATTPDVLVLRGTDPVIARRDLVVLADPAAVVPPEHVVPLADAAGMDWTARDTLARLGTRLTTPELAALTARVEAGRTPAEAAGAWLRSTGLLR</sequence>
<evidence type="ECO:0000313" key="3">
    <source>
        <dbReference type="EMBL" id="KND30596.1"/>
    </source>
</evidence>
<dbReference type="Gene3D" id="3.40.190.120">
    <property type="entry name" value="Osmoprotection protein (prox), domain 2"/>
    <property type="match status" value="1"/>
</dbReference>
<dbReference type="GO" id="GO:0043190">
    <property type="term" value="C:ATP-binding cassette (ABC) transporter complex"/>
    <property type="evidence" value="ECO:0007669"/>
    <property type="project" value="InterPro"/>
</dbReference>
<dbReference type="AlphaFoldDB" id="A0A0L0JYE2"/>
<dbReference type="Gene3D" id="3.40.190.10">
    <property type="entry name" value="Periplasmic binding protein-like II"/>
    <property type="match status" value="1"/>
</dbReference>
<organism evidence="3 4">
    <name type="scientific">Streptomyces acidiscabies</name>
    <dbReference type="NCBI Taxonomy" id="42234"/>
    <lineage>
        <taxon>Bacteria</taxon>
        <taxon>Bacillati</taxon>
        <taxon>Actinomycetota</taxon>
        <taxon>Actinomycetes</taxon>
        <taxon>Kitasatosporales</taxon>
        <taxon>Streptomycetaceae</taxon>
        <taxon>Streptomyces</taxon>
    </lineage>
</organism>
<reference evidence="4" key="1">
    <citation type="submission" date="2014-07" db="EMBL/GenBank/DDBJ databases">
        <title>Genome sequencing of plant-pathogenic Streptomyces species.</title>
        <authorList>
            <person name="Harrison J."/>
            <person name="Sapp M."/>
            <person name="Thwaites R."/>
            <person name="Studholme D.J."/>
        </authorList>
    </citation>
    <scope>NUCLEOTIDE SEQUENCE [LARGE SCALE GENOMIC DNA]</scope>
    <source>
        <strain evidence="4">NCPPB 4445</strain>
    </source>
</reference>
<proteinExistence type="predicted"/>
<name>A0A0L0JYE2_9ACTN</name>
<evidence type="ECO:0000256" key="1">
    <source>
        <dbReference type="SAM" id="SignalP"/>
    </source>
</evidence>
<dbReference type="InterPro" id="IPR007210">
    <property type="entry name" value="ABC_Gly_betaine_transp_sub-bd"/>
</dbReference>
<dbReference type="RefSeq" id="WP_050373184.1">
    <property type="nucleotide sequence ID" value="NZ_KQ257829.1"/>
</dbReference>
<evidence type="ECO:0000259" key="2">
    <source>
        <dbReference type="Pfam" id="PF04069"/>
    </source>
</evidence>
<feature type="domain" description="ABC-type glycine betaine transport system substrate-binding" evidence="2">
    <location>
        <begin position="40"/>
        <end position="284"/>
    </location>
</feature>
<dbReference type="EMBL" id="JPPY01000165">
    <property type="protein sequence ID" value="KND30596.1"/>
    <property type="molecule type" value="Genomic_DNA"/>
</dbReference>
<comment type="caution">
    <text evidence="3">The sequence shown here is derived from an EMBL/GenBank/DDBJ whole genome shotgun (WGS) entry which is preliminary data.</text>
</comment>
<feature type="chain" id="PRO_5038455951" evidence="1">
    <location>
        <begin position="27"/>
        <end position="290"/>
    </location>
</feature>
<keyword evidence="1" id="KW-0732">Signal</keyword>
<dbReference type="OrthoDB" id="9781705at2"/>
<evidence type="ECO:0000313" key="4">
    <source>
        <dbReference type="Proteomes" id="UP000037151"/>
    </source>
</evidence>
<accession>A0A0L0JYE2</accession>